<dbReference type="InterPro" id="IPR032675">
    <property type="entry name" value="LRR_dom_sf"/>
</dbReference>
<proteinExistence type="inferred from homology"/>
<dbReference type="PROSITE" id="PS51450">
    <property type="entry name" value="LRR"/>
    <property type="match status" value="1"/>
</dbReference>
<accession>A0A9P6UT29</accession>
<feature type="compositionally biased region" description="Acidic residues" evidence="4">
    <location>
        <begin position="315"/>
        <end position="344"/>
    </location>
</feature>
<dbReference type="OrthoDB" id="433501at2759"/>
<dbReference type="SUPFAM" id="SSF52058">
    <property type="entry name" value="L domain-like"/>
    <property type="match status" value="1"/>
</dbReference>
<evidence type="ECO:0000313" key="5">
    <source>
        <dbReference type="EMBL" id="KAG0317973.1"/>
    </source>
</evidence>
<evidence type="ECO:0000313" key="6">
    <source>
        <dbReference type="Proteomes" id="UP000738325"/>
    </source>
</evidence>
<feature type="compositionally biased region" description="Acidic residues" evidence="4">
    <location>
        <begin position="176"/>
        <end position="205"/>
    </location>
</feature>
<feature type="compositionally biased region" description="Polar residues" evidence="4">
    <location>
        <begin position="263"/>
        <end position="272"/>
    </location>
</feature>
<dbReference type="Pfam" id="PF14580">
    <property type="entry name" value="LRR_9"/>
    <property type="match status" value="1"/>
</dbReference>
<gene>
    <name evidence="5" type="ORF">BGZ99_005930</name>
</gene>
<feature type="compositionally biased region" description="Basic and acidic residues" evidence="4">
    <location>
        <begin position="431"/>
        <end position="441"/>
    </location>
</feature>
<feature type="compositionally biased region" description="Acidic residues" evidence="4">
    <location>
        <begin position="225"/>
        <end position="250"/>
    </location>
</feature>
<evidence type="ECO:0000256" key="3">
    <source>
        <dbReference type="ARBA" id="ARBA00025777"/>
    </source>
</evidence>
<keyword evidence="1" id="KW-0433">Leucine-rich repeat</keyword>
<sequence length="441" mass="48670">MMEHELMQQLRVDDPMEEPELNLDGIKISSIQVLLEPPVTNEDDEDDEDDDTFYSPLDHFQNLERLSMSSAQCQSLKAFPHLPLLRSLILSDNQLSQSFSALAEANLQSLVLLDLSANEISEVSVLEPLVALGNLQHLLLAENSLAQRENYRDAVFEALPQLISVDGLDRDGTEIDVDDEVLSSGDEEAQYGEDPESQSDSELEDQENRPPMAGGKTSNHPHQIDDDEEDDDELEEEDEEEDEEDEEFGEVEQRQPNKHFQRQPEQQSQEIGSGSEDDDDDEDEEEDEEDEEDDEGDDEDDGGEAPGLAYLLTEDIPDENDEEFEPGNEVEEDSEIESSDEDEFGSSNSHTGSAAAARSAGATNNGSNHHSSSNNGSNNQTNGHPLKRPRSPVGDFDHGHAAAGFDVDGDDDATNGFGMASFDGPATFDDEGVHESKRSRT</sequence>
<organism evidence="5 6">
    <name type="scientific">Dissophora globulifera</name>
    <dbReference type="NCBI Taxonomy" id="979702"/>
    <lineage>
        <taxon>Eukaryota</taxon>
        <taxon>Fungi</taxon>
        <taxon>Fungi incertae sedis</taxon>
        <taxon>Mucoromycota</taxon>
        <taxon>Mortierellomycotina</taxon>
        <taxon>Mortierellomycetes</taxon>
        <taxon>Mortierellales</taxon>
        <taxon>Mortierellaceae</taxon>
        <taxon>Dissophora</taxon>
    </lineage>
</organism>
<keyword evidence="2" id="KW-0677">Repeat</keyword>
<dbReference type="EMBL" id="JAAAIP010000395">
    <property type="protein sequence ID" value="KAG0317973.1"/>
    <property type="molecule type" value="Genomic_DNA"/>
</dbReference>
<dbReference type="InterPro" id="IPR001611">
    <property type="entry name" value="Leu-rich_rpt"/>
</dbReference>
<comment type="caution">
    <text evidence="5">The sequence shown here is derived from an EMBL/GenBank/DDBJ whole genome shotgun (WGS) entry which is preliminary data.</text>
</comment>
<name>A0A9P6UT29_9FUNG</name>
<evidence type="ECO:0008006" key="7">
    <source>
        <dbReference type="Google" id="ProtNLM"/>
    </source>
</evidence>
<evidence type="ECO:0000256" key="2">
    <source>
        <dbReference type="ARBA" id="ARBA00022737"/>
    </source>
</evidence>
<feature type="compositionally biased region" description="Low complexity" evidence="4">
    <location>
        <begin position="345"/>
        <end position="379"/>
    </location>
</feature>
<dbReference type="GO" id="GO:0005634">
    <property type="term" value="C:nucleus"/>
    <property type="evidence" value="ECO:0007669"/>
    <property type="project" value="TreeGrafter"/>
</dbReference>
<dbReference type="GO" id="GO:0042393">
    <property type="term" value="F:histone binding"/>
    <property type="evidence" value="ECO:0007669"/>
    <property type="project" value="TreeGrafter"/>
</dbReference>
<feature type="compositionally biased region" description="Acidic residues" evidence="4">
    <location>
        <begin position="275"/>
        <end position="303"/>
    </location>
</feature>
<dbReference type="Gene3D" id="3.80.10.10">
    <property type="entry name" value="Ribonuclease Inhibitor"/>
    <property type="match status" value="1"/>
</dbReference>
<evidence type="ECO:0000256" key="1">
    <source>
        <dbReference type="ARBA" id="ARBA00022614"/>
    </source>
</evidence>
<evidence type="ECO:0000256" key="4">
    <source>
        <dbReference type="SAM" id="MobiDB-lite"/>
    </source>
</evidence>
<dbReference type="PANTHER" id="PTHR11375">
    <property type="entry name" value="ACIDIC LEUCINE-RICH NUCLEAR PHOSPHOPROTEIN 32"/>
    <property type="match status" value="1"/>
</dbReference>
<feature type="region of interest" description="Disordered" evidence="4">
    <location>
        <begin position="176"/>
        <end position="441"/>
    </location>
</feature>
<reference evidence="5" key="1">
    <citation type="journal article" date="2020" name="Fungal Divers.">
        <title>Resolving the Mortierellaceae phylogeny through synthesis of multi-gene phylogenetics and phylogenomics.</title>
        <authorList>
            <person name="Vandepol N."/>
            <person name="Liber J."/>
            <person name="Desiro A."/>
            <person name="Na H."/>
            <person name="Kennedy M."/>
            <person name="Barry K."/>
            <person name="Grigoriev I.V."/>
            <person name="Miller A.N."/>
            <person name="O'Donnell K."/>
            <person name="Stajich J.E."/>
            <person name="Bonito G."/>
        </authorList>
    </citation>
    <scope>NUCLEOTIDE SEQUENCE</scope>
    <source>
        <strain evidence="5">REB-010B</strain>
    </source>
</reference>
<protein>
    <recommendedName>
        <fullName evidence="7">Acidic leucine-rich nuclear phosphoprotein 32-related protein</fullName>
    </recommendedName>
</protein>
<dbReference type="AlphaFoldDB" id="A0A9P6UT29"/>
<comment type="similarity">
    <text evidence="3">Belongs to the ANP32 family.</text>
</comment>
<dbReference type="InterPro" id="IPR045081">
    <property type="entry name" value="AN32"/>
</dbReference>
<keyword evidence="6" id="KW-1185">Reference proteome</keyword>
<dbReference type="PANTHER" id="PTHR11375:SF0">
    <property type="entry name" value="ACIDIC LEUCINE-RICH NUCLEAR PHOSPHOPROTEIN 32 FAMILY MEMBER A"/>
    <property type="match status" value="1"/>
</dbReference>
<dbReference type="Proteomes" id="UP000738325">
    <property type="component" value="Unassembled WGS sequence"/>
</dbReference>